<sequence length="358" mass="37095">MFNLLKSDMYRLVHGKMLWVATAVLAGCIVLCAAMMHWVSDPQFLCDAAKMSATVTVTEADELDVAADEAAREMAEATAEERERAMGAASGAGEEGGVADGAADGDGGSAGFEALLEFEDPSSLSAADFEETSREMRTIDAPTFMFGDMLVSGGFLGALVAVVVALLIASDFSTKFVRNLPMDRRGRVAYYGGRLVLVAVVALYFLAVGCVLSLVAFLAAGFTFAALDGAAELLVFLGLSWLCLVAYGCMTAVLVWLTRSAGAGVAFALVVATGIAGTMAGSLLQNFGMAVPALAAVQPWLLSTCMNHDLALPAASLLLPAEGAAWAIPVGAQVAIVGAFWVAACTALALAVLRRRDV</sequence>
<feature type="transmembrane region" description="Helical" evidence="2">
    <location>
        <begin position="264"/>
        <end position="284"/>
    </location>
</feature>
<dbReference type="EMBL" id="JAYMFF010000001">
    <property type="protein sequence ID" value="MEC4174859.1"/>
    <property type="molecule type" value="Genomic_DNA"/>
</dbReference>
<reference evidence="3 4" key="1">
    <citation type="submission" date="2024-01" db="EMBL/GenBank/DDBJ databases">
        <title>novel species in genus Adlercreutzia.</title>
        <authorList>
            <person name="Liu X."/>
        </authorList>
    </citation>
    <scope>NUCLEOTIDE SEQUENCE [LARGE SCALE GENOMIC DNA]</scope>
    <source>
        <strain evidence="3 4">R7</strain>
    </source>
</reference>
<gene>
    <name evidence="3" type="ORF">VIN30_00135</name>
</gene>
<comment type="caution">
    <text evidence="3">The sequence shown here is derived from an EMBL/GenBank/DDBJ whole genome shotgun (WGS) entry which is preliminary data.</text>
</comment>
<feature type="compositionally biased region" description="Basic and acidic residues" evidence="1">
    <location>
        <begin position="75"/>
        <end position="85"/>
    </location>
</feature>
<evidence type="ECO:0000256" key="1">
    <source>
        <dbReference type="SAM" id="MobiDB-lite"/>
    </source>
</evidence>
<keyword evidence="2" id="KW-0812">Transmembrane</keyword>
<feature type="transmembrane region" description="Helical" evidence="2">
    <location>
        <begin position="18"/>
        <end position="39"/>
    </location>
</feature>
<evidence type="ECO:0008006" key="5">
    <source>
        <dbReference type="Google" id="ProtNLM"/>
    </source>
</evidence>
<protein>
    <recommendedName>
        <fullName evidence="5">ABC transporter permease</fullName>
    </recommendedName>
</protein>
<dbReference type="Proteomes" id="UP001349994">
    <property type="component" value="Unassembled WGS sequence"/>
</dbReference>
<feature type="transmembrane region" description="Helical" evidence="2">
    <location>
        <begin position="326"/>
        <end position="353"/>
    </location>
</feature>
<accession>A0ABU6IEJ6</accession>
<feature type="transmembrane region" description="Helical" evidence="2">
    <location>
        <begin position="233"/>
        <end position="257"/>
    </location>
</feature>
<name>A0ABU6IEJ6_9ACTN</name>
<feature type="region of interest" description="Disordered" evidence="1">
    <location>
        <begin position="75"/>
        <end position="100"/>
    </location>
</feature>
<keyword evidence="2" id="KW-0472">Membrane</keyword>
<dbReference type="PROSITE" id="PS51257">
    <property type="entry name" value="PROKAR_LIPOPROTEIN"/>
    <property type="match status" value="1"/>
</dbReference>
<proteinExistence type="predicted"/>
<organism evidence="3 4">
    <name type="scientific">Adlercreutzia wanghongyangiae</name>
    <dbReference type="NCBI Taxonomy" id="3111451"/>
    <lineage>
        <taxon>Bacteria</taxon>
        <taxon>Bacillati</taxon>
        <taxon>Actinomycetota</taxon>
        <taxon>Coriobacteriia</taxon>
        <taxon>Eggerthellales</taxon>
        <taxon>Eggerthellaceae</taxon>
        <taxon>Adlercreutzia</taxon>
    </lineage>
</organism>
<feature type="transmembrane region" description="Helical" evidence="2">
    <location>
        <begin position="195"/>
        <end position="227"/>
    </location>
</feature>
<feature type="transmembrane region" description="Helical" evidence="2">
    <location>
        <begin position="150"/>
        <end position="174"/>
    </location>
</feature>
<dbReference type="RefSeq" id="WP_338208280.1">
    <property type="nucleotide sequence ID" value="NZ_JAYMFF010000001.1"/>
</dbReference>
<keyword evidence="2" id="KW-1133">Transmembrane helix</keyword>
<evidence type="ECO:0000313" key="4">
    <source>
        <dbReference type="Proteomes" id="UP001349994"/>
    </source>
</evidence>
<evidence type="ECO:0000313" key="3">
    <source>
        <dbReference type="EMBL" id="MEC4174859.1"/>
    </source>
</evidence>
<keyword evidence="4" id="KW-1185">Reference proteome</keyword>
<evidence type="ECO:0000256" key="2">
    <source>
        <dbReference type="SAM" id="Phobius"/>
    </source>
</evidence>